<sequence length="103" mass="11068">QFETLKSEEQDTEQMQIEESAPQPRDLYSLTASDESTSLPTEDNPNTTAESASAFATTTLIYPSQTSHQVLMPNPLPHAIEPSSTVAEAPASPTKTHGPSPDL</sequence>
<reference evidence="1" key="1">
    <citation type="submission" date="2022-06" db="EMBL/GenBank/DDBJ databases">
        <title>Phylogenomic reconstructions and comparative analyses of Kickxellomycotina fungi.</title>
        <authorList>
            <person name="Reynolds N.K."/>
            <person name="Stajich J.E."/>
            <person name="Barry K."/>
            <person name="Grigoriev I.V."/>
            <person name="Crous P."/>
            <person name="Smith M.E."/>
        </authorList>
    </citation>
    <scope>NUCLEOTIDE SEQUENCE</scope>
    <source>
        <strain evidence="1">RSA 2271</strain>
    </source>
</reference>
<keyword evidence="2" id="KW-1185">Reference proteome</keyword>
<protein>
    <submittedName>
        <fullName evidence="1">Uncharacterized protein</fullName>
    </submittedName>
</protein>
<feature type="non-terminal residue" evidence="1">
    <location>
        <position position="1"/>
    </location>
</feature>
<proteinExistence type="predicted"/>
<dbReference type="EMBL" id="JAMZIH010000235">
    <property type="protein sequence ID" value="KAJ1679683.1"/>
    <property type="molecule type" value="Genomic_DNA"/>
</dbReference>
<comment type="caution">
    <text evidence="1">The sequence shown here is derived from an EMBL/GenBank/DDBJ whole genome shotgun (WGS) entry which is preliminary data.</text>
</comment>
<organism evidence="1 2">
    <name type="scientific">Spiromyces aspiralis</name>
    <dbReference type="NCBI Taxonomy" id="68401"/>
    <lineage>
        <taxon>Eukaryota</taxon>
        <taxon>Fungi</taxon>
        <taxon>Fungi incertae sedis</taxon>
        <taxon>Zoopagomycota</taxon>
        <taxon>Kickxellomycotina</taxon>
        <taxon>Kickxellomycetes</taxon>
        <taxon>Kickxellales</taxon>
        <taxon>Kickxellaceae</taxon>
        <taxon>Spiromyces</taxon>
    </lineage>
</organism>
<accession>A0ACC1HVB6</accession>
<gene>
    <name evidence="1" type="ORF">EV182_001548</name>
</gene>
<evidence type="ECO:0000313" key="2">
    <source>
        <dbReference type="Proteomes" id="UP001145114"/>
    </source>
</evidence>
<evidence type="ECO:0000313" key="1">
    <source>
        <dbReference type="EMBL" id="KAJ1679683.1"/>
    </source>
</evidence>
<name>A0ACC1HVB6_9FUNG</name>
<dbReference type="Proteomes" id="UP001145114">
    <property type="component" value="Unassembled WGS sequence"/>
</dbReference>